<comment type="similarity">
    <text evidence="3">Belongs to the type II topoisomerase GyrB family.</text>
</comment>
<dbReference type="Gene3D" id="3.40.50.670">
    <property type="match status" value="1"/>
</dbReference>
<dbReference type="EC" id="5.6.2.2" evidence="4"/>
<gene>
    <name evidence="13" type="ORF">BHS09_11925</name>
</gene>
<dbReference type="GO" id="GO:0046872">
    <property type="term" value="F:metal ion binding"/>
    <property type="evidence" value="ECO:0007669"/>
    <property type="project" value="UniProtKB-KW"/>
</dbReference>
<dbReference type="CDD" id="cd00822">
    <property type="entry name" value="TopoII_Trans_DNA_gyrase"/>
    <property type="match status" value="1"/>
</dbReference>
<dbReference type="GO" id="GO:0003677">
    <property type="term" value="F:DNA binding"/>
    <property type="evidence" value="ECO:0007669"/>
    <property type="project" value="UniProtKB-KW"/>
</dbReference>
<keyword evidence="5" id="KW-0479">Metal-binding</keyword>
<comment type="catalytic activity">
    <reaction evidence="1">
        <text>ATP-dependent breakage, passage and rejoining of double-stranded DNA.</text>
        <dbReference type="EC" id="5.6.2.2"/>
    </reaction>
</comment>
<dbReference type="SMART" id="SM00433">
    <property type="entry name" value="TOP2c"/>
    <property type="match status" value="1"/>
</dbReference>
<dbReference type="GO" id="GO:0003918">
    <property type="term" value="F:DNA topoisomerase type II (double strand cut, ATP-hydrolyzing) activity"/>
    <property type="evidence" value="ECO:0007669"/>
    <property type="project" value="UniProtKB-EC"/>
</dbReference>
<dbReference type="Gene3D" id="3.30.230.10">
    <property type="match status" value="1"/>
</dbReference>
<keyword evidence="11" id="KW-0413">Isomerase</keyword>
<dbReference type="Pfam" id="PF02518">
    <property type="entry name" value="HATPase_c"/>
    <property type="match status" value="1"/>
</dbReference>
<evidence type="ECO:0000256" key="7">
    <source>
        <dbReference type="ARBA" id="ARBA00022840"/>
    </source>
</evidence>
<organism evidence="13 14">
    <name type="scientific">Myxococcus xanthus</name>
    <dbReference type="NCBI Taxonomy" id="34"/>
    <lineage>
        <taxon>Bacteria</taxon>
        <taxon>Pseudomonadati</taxon>
        <taxon>Myxococcota</taxon>
        <taxon>Myxococcia</taxon>
        <taxon>Myxococcales</taxon>
        <taxon>Cystobacterineae</taxon>
        <taxon>Myxococcaceae</taxon>
        <taxon>Myxococcus</taxon>
    </lineage>
</organism>
<protein>
    <recommendedName>
        <fullName evidence="4">DNA topoisomerase (ATP-hydrolyzing)</fullName>
        <ecNumber evidence="4">5.6.2.2</ecNumber>
    </recommendedName>
</protein>
<evidence type="ECO:0000256" key="8">
    <source>
        <dbReference type="ARBA" id="ARBA00022842"/>
    </source>
</evidence>
<dbReference type="PRINTS" id="PR00418">
    <property type="entry name" value="TPI2FAMILY"/>
</dbReference>
<dbReference type="SUPFAM" id="SSF55874">
    <property type="entry name" value="ATPase domain of HSP90 chaperone/DNA topoisomerase II/histidine kinase"/>
    <property type="match status" value="1"/>
</dbReference>
<evidence type="ECO:0000256" key="6">
    <source>
        <dbReference type="ARBA" id="ARBA00022741"/>
    </source>
</evidence>
<keyword evidence="7" id="KW-0067">ATP-binding</keyword>
<dbReference type="InterPro" id="IPR006171">
    <property type="entry name" value="TOPRIM_dom"/>
</dbReference>
<sequence>MATKKETYTGADIQVLEGLEPVRKRPAMYIGGTDSTGYHHLLWEILDNSVDEVINGFATTVEVTLHKDSRSVTVVDNGRGIPVDIMPKHKKPAVEVILTTLHAGGKFEQGNYIHSGGLHGVGSSVVNALARKLVVEIKRDGKKHVQSYARGRATSTLKVEGATRGTGTAVTFEPDPEIFGEKLKFDAELVRDRLEAKSYLHKGMTVVWKDETSSPHTSVTYKHDGGIAEYLTKVVTERNKPLVPAGSAAFYHSRDNGVRLEASLAWTEATDEHIRSYVNGIPTPLGGTHEAGLRSAVVKAVRNYIETHGIAPKGVTLTAEDIREGITAILSTYVVEPQFQGQTKGRLNNPEVSGQVDGVLRPALEKWLNDNKSIAESVVARIVLAARAREASRAASQAVSRKTAVSHRLNLPGKLADCSSTDPGMSELFIVEGDSAGGSAKQGRDRRTQAILPLRGKVLNAEQASTDKVTTNKELQDIVSALGCGIGSDFDISKLRYGRVFLLMDADSDGHHIATLLLTFFYRHLRPLIESGAIHIAQPPLYRVDIGKETYWALDEPDRDRIIKEKTKGNAKPNIMRFKGLGEMTPDELKETTLDPKHRMSLRVTIDKPLETDRLINDLMGKDVSARFRFIMERASEVQDLDV</sequence>
<evidence type="ECO:0000256" key="10">
    <source>
        <dbReference type="ARBA" id="ARBA00023125"/>
    </source>
</evidence>
<dbReference type="GO" id="GO:0005524">
    <property type="term" value="F:ATP binding"/>
    <property type="evidence" value="ECO:0007669"/>
    <property type="project" value="UniProtKB-KW"/>
</dbReference>
<dbReference type="PROSITE" id="PS00177">
    <property type="entry name" value="TOPOISOMERASE_II"/>
    <property type="match status" value="1"/>
</dbReference>
<dbReference type="SMART" id="SM00387">
    <property type="entry name" value="HATPase_c"/>
    <property type="match status" value="1"/>
</dbReference>
<dbReference type="GO" id="GO:0006265">
    <property type="term" value="P:DNA topological change"/>
    <property type="evidence" value="ECO:0007669"/>
    <property type="project" value="InterPro"/>
</dbReference>
<dbReference type="Pfam" id="PF00204">
    <property type="entry name" value="DNA_gyraseB"/>
    <property type="match status" value="1"/>
</dbReference>
<dbReference type="InterPro" id="IPR020568">
    <property type="entry name" value="Ribosomal_Su5_D2-typ_SF"/>
</dbReference>
<dbReference type="SUPFAM" id="SSF54211">
    <property type="entry name" value="Ribosomal protein S5 domain 2-like"/>
    <property type="match status" value="1"/>
</dbReference>
<feature type="domain" description="Toprim" evidence="12">
    <location>
        <begin position="426"/>
        <end position="540"/>
    </location>
</feature>
<dbReference type="NCBIfam" id="NF004189">
    <property type="entry name" value="PRK05644.1"/>
    <property type="match status" value="1"/>
</dbReference>
<dbReference type="InterPro" id="IPR002288">
    <property type="entry name" value="DNA_gyrase_B_C"/>
</dbReference>
<dbReference type="Gene3D" id="3.30.565.10">
    <property type="entry name" value="Histidine kinase-like ATPase, C-terminal domain"/>
    <property type="match status" value="1"/>
</dbReference>
<dbReference type="PROSITE" id="PS50880">
    <property type="entry name" value="TOPRIM"/>
    <property type="match status" value="1"/>
</dbReference>
<keyword evidence="6" id="KW-0547">Nucleotide-binding</keyword>
<evidence type="ECO:0000256" key="3">
    <source>
        <dbReference type="ARBA" id="ARBA00010708"/>
    </source>
</evidence>
<evidence type="ECO:0000256" key="5">
    <source>
        <dbReference type="ARBA" id="ARBA00022723"/>
    </source>
</evidence>
<dbReference type="InterPro" id="IPR014721">
    <property type="entry name" value="Ribsml_uS5_D2-typ_fold_subgr"/>
</dbReference>
<evidence type="ECO:0000313" key="14">
    <source>
        <dbReference type="Proteomes" id="UP000320179"/>
    </source>
</evidence>
<dbReference type="Pfam" id="PF01751">
    <property type="entry name" value="Toprim"/>
    <property type="match status" value="1"/>
</dbReference>
<dbReference type="RefSeq" id="WP_140797949.1">
    <property type="nucleotide sequence ID" value="NZ_CP017173.1"/>
</dbReference>
<dbReference type="PRINTS" id="PR01159">
    <property type="entry name" value="DNAGYRASEB"/>
</dbReference>
<dbReference type="FunFam" id="3.30.565.10:FF:000002">
    <property type="entry name" value="DNA gyrase subunit B"/>
    <property type="match status" value="1"/>
</dbReference>
<dbReference type="CDD" id="cd16928">
    <property type="entry name" value="HATPase_GyrB-like"/>
    <property type="match status" value="1"/>
</dbReference>
<dbReference type="PANTHER" id="PTHR45866:SF1">
    <property type="entry name" value="DNA GYRASE SUBUNIT B, MITOCHONDRIAL"/>
    <property type="match status" value="1"/>
</dbReference>
<dbReference type="InterPro" id="IPR013759">
    <property type="entry name" value="Topo_IIA_B_C"/>
</dbReference>
<proteinExistence type="inferred from homology"/>
<evidence type="ECO:0000256" key="1">
    <source>
        <dbReference type="ARBA" id="ARBA00000185"/>
    </source>
</evidence>
<keyword evidence="8" id="KW-0460">Magnesium</keyword>
<keyword evidence="10" id="KW-0238">DNA-binding</keyword>
<dbReference type="SUPFAM" id="SSF56719">
    <property type="entry name" value="Type II DNA topoisomerase"/>
    <property type="match status" value="1"/>
</dbReference>
<dbReference type="EMBL" id="CP017174">
    <property type="protein sequence ID" value="QDE67633.1"/>
    <property type="molecule type" value="Genomic_DNA"/>
</dbReference>
<reference evidence="13 14" key="1">
    <citation type="journal article" date="2019" name="Science">
        <title>Social genes are selection hotspots in kin groups of a soil microbe.</title>
        <authorList>
            <person name="Wielgoss S."/>
            <person name="Wolfensberger R."/>
            <person name="Sun L."/>
            <person name="Fiegna F."/>
            <person name="Velicer G.J."/>
        </authorList>
    </citation>
    <scope>NUCLEOTIDE SEQUENCE [LARGE SCALE GENOMIC DNA]</scope>
    <source>
        <strain evidence="13 14">MC3.5.9c15</strain>
    </source>
</reference>
<comment type="cofactor">
    <cofactor evidence="2">
        <name>Mg(2+)</name>
        <dbReference type="ChEBI" id="CHEBI:18420"/>
    </cofactor>
</comment>
<accession>A0AAE6FYF2</accession>
<dbReference type="InterPro" id="IPR018522">
    <property type="entry name" value="TopoIIA_CS"/>
</dbReference>
<evidence type="ECO:0000256" key="11">
    <source>
        <dbReference type="ARBA" id="ARBA00023235"/>
    </source>
</evidence>
<dbReference type="PANTHER" id="PTHR45866">
    <property type="entry name" value="DNA GYRASE/TOPOISOMERASE SUBUNIT B"/>
    <property type="match status" value="1"/>
</dbReference>
<evidence type="ECO:0000259" key="12">
    <source>
        <dbReference type="PROSITE" id="PS50880"/>
    </source>
</evidence>
<dbReference type="Pfam" id="PF00986">
    <property type="entry name" value="DNA_gyraseB_C"/>
    <property type="match status" value="1"/>
</dbReference>
<evidence type="ECO:0000313" key="13">
    <source>
        <dbReference type="EMBL" id="QDE67633.1"/>
    </source>
</evidence>
<evidence type="ECO:0000256" key="2">
    <source>
        <dbReference type="ARBA" id="ARBA00001946"/>
    </source>
</evidence>
<dbReference type="InterPro" id="IPR013760">
    <property type="entry name" value="Topo_IIA-like_dom_sf"/>
</dbReference>
<dbReference type="InterPro" id="IPR000565">
    <property type="entry name" value="Topo_IIA_B"/>
</dbReference>
<evidence type="ECO:0000256" key="9">
    <source>
        <dbReference type="ARBA" id="ARBA00023029"/>
    </source>
</evidence>
<keyword evidence="9" id="KW-0799">Topoisomerase</keyword>
<evidence type="ECO:0000256" key="4">
    <source>
        <dbReference type="ARBA" id="ARBA00012895"/>
    </source>
</evidence>
<dbReference type="InterPro" id="IPR001241">
    <property type="entry name" value="Topo_IIA"/>
</dbReference>
<dbReference type="Proteomes" id="UP000320179">
    <property type="component" value="Chromosome"/>
</dbReference>
<dbReference type="AlphaFoldDB" id="A0AAE6FYF2"/>
<dbReference type="InterPro" id="IPR036890">
    <property type="entry name" value="HATPase_C_sf"/>
</dbReference>
<dbReference type="InterPro" id="IPR003594">
    <property type="entry name" value="HATPase_dom"/>
</dbReference>
<name>A0AAE6FYF2_MYXXA</name>
<dbReference type="InterPro" id="IPR013506">
    <property type="entry name" value="Topo_IIA_bsu_dom2"/>
</dbReference>